<sequence>MLSRKIITLLIYIILLAVLFAIQPSLFFDKDGNIKCFGINSSDDSAATAATAAASAASATNTILPLILFVPFIAILSYLIILVIEMIYT</sequence>
<keyword evidence="1" id="KW-1133">Transmembrane helix</keyword>
<feature type="transmembrane region" description="Helical" evidence="1">
    <location>
        <begin position="63"/>
        <end position="88"/>
    </location>
</feature>
<keyword evidence="1" id="KW-0812">Transmembrane</keyword>
<proteinExistence type="predicted"/>
<name>A0A6C0CEQ7_9ZZZZ</name>
<dbReference type="AlphaFoldDB" id="A0A6C0CEQ7"/>
<organism evidence="2">
    <name type="scientific">viral metagenome</name>
    <dbReference type="NCBI Taxonomy" id="1070528"/>
    <lineage>
        <taxon>unclassified sequences</taxon>
        <taxon>metagenomes</taxon>
        <taxon>organismal metagenomes</taxon>
    </lineage>
</organism>
<keyword evidence="1" id="KW-0472">Membrane</keyword>
<reference evidence="2" key="1">
    <citation type="journal article" date="2020" name="Nature">
        <title>Giant virus diversity and host interactions through global metagenomics.</title>
        <authorList>
            <person name="Schulz F."/>
            <person name="Roux S."/>
            <person name="Paez-Espino D."/>
            <person name="Jungbluth S."/>
            <person name="Walsh D.A."/>
            <person name="Denef V.J."/>
            <person name="McMahon K.D."/>
            <person name="Konstantinidis K.T."/>
            <person name="Eloe-Fadrosh E.A."/>
            <person name="Kyrpides N.C."/>
            <person name="Woyke T."/>
        </authorList>
    </citation>
    <scope>NUCLEOTIDE SEQUENCE</scope>
    <source>
        <strain evidence="2">GVMAG-M-3300020565-3</strain>
    </source>
</reference>
<protein>
    <submittedName>
        <fullName evidence="2">Uncharacterized protein</fullName>
    </submittedName>
</protein>
<accession>A0A6C0CEQ7</accession>
<evidence type="ECO:0000256" key="1">
    <source>
        <dbReference type="SAM" id="Phobius"/>
    </source>
</evidence>
<evidence type="ECO:0000313" key="2">
    <source>
        <dbReference type="EMBL" id="QHT02065.1"/>
    </source>
</evidence>
<dbReference type="EMBL" id="MN739390">
    <property type="protein sequence ID" value="QHT02065.1"/>
    <property type="molecule type" value="Genomic_DNA"/>
</dbReference>